<keyword evidence="1 2" id="KW-0238">DNA-binding</keyword>
<evidence type="ECO:0000256" key="4">
    <source>
        <dbReference type="SAM" id="MobiDB-lite"/>
    </source>
</evidence>
<dbReference type="AlphaFoldDB" id="A0A0U2VID4"/>
<dbReference type="PROSITE" id="PS50935">
    <property type="entry name" value="SSB"/>
    <property type="match status" value="1"/>
</dbReference>
<name>A0A0U2VID4_9GAMM</name>
<protein>
    <recommendedName>
        <fullName evidence="2 3">Single-stranded DNA-binding protein</fullName>
        <shortName evidence="2">SSB</shortName>
    </recommendedName>
</protein>
<dbReference type="Proteomes" id="UP000065261">
    <property type="component" value="Chromosome I"/>
</dbReference>
<dbReference type="InterPro" id="IPR012340">
    <property type="entry name" value="NA-bd_OB-fold"/>
</dbReference>
<keyword evidence="2" id="KW-0233">DNA recombination</keyword>
<dbReference type="GO" id="GO:0006260">
    <property type="term" value="P:DNA replication"/>
    <property type="evidence" value="ECO:0007669"/>
    <property type="project" value="UniProtKB-UniRule"/>
</dbReference>
<evidence type="ECO:0000256" key="3">
    <source>
        <dbReference type="RuleBase" id="RU000524"/>
    </source>
</evidence>
<dbReference type="KEGG" id="ptn:PTRA_a3239"/>
<dbReference type="InterPro" id="IPR011344">
    <property type="entry name" value="ssDNA-bd"/>
</dbReference>
<reference evidence="5 6" key="1">
    <citation type="submission" date="2015-03" db="EMBL/GenBank/DDBJ databases">
        <authorList>
            <person name="Murphy D."/>
        </authorList>
    </citation>
    <scope>NUCLEOTIDE SEQUENCE [LARGE SCALE GENOMIC DNA]</scope>
    <source>
        <strain evidence="5 6">KMM 520</strain>
    </source>
</reference>
<evidence type="ECO:0000313" key="6">
    <source>
        <dbReference type="Proteomes" id="UP000065261"/>
    </source>
</evidence>
<comment type="function">
    <text evidence="2">Plays an important role in DNA replication, recombination and repair. Binds to ssDNA and to an array of partner proteins to recruit them to their sites of action during DNA metabolism.</text>
</comment>
<evidence type="ECO:0000256" key="2">
    <source>
        <dbReference type="HAMAP-Rule" id="MF_00984"/>
    </source>
</evidence>
<keyword evidence="2" id="KW-0227">DNA damage</keyword>
<dbReference type="InterPro" id="IPR000424">
    <property type="entry name" value="Primosome_PriB/ssb"/>
</dbReference>
<dbReference type="SUPFAM" id="SSF50249">
    <property type="entry name" value="Nucleic acid-binding proteins"/>
    <property type="match status" value="1"/>
</dbReference>
<dbReference type="Pfam" id="PF00436">
    <property type="entry name" value="SSB"/>
    <property type="match status" value="1"/>
</dbReference>
<dbReference type="PATRIC" id="fig|1315283.4.peg.2828"/>
<comment type="subunit">
    <text evidence="2">Homotetramer.</text>
</comment>
<feature type="compositionally biased region" description="Gly residues" evidence="4">
    <location>
        <begin position="115"/>
        <end position="130"/>
    </location>
</feature>
<dbReference type="GO" id="GO:0003697">
    <property type="term" value="F:single-stranded DNA binding"/>
    <property type="evidence" value="ECO:0007669"/>
    <property type="project" value="UniProtKB-UniRule"/>
</dbReference>
<feature type="short sequence motif" description="Important for interaction with partner proteins" evidence="2">
    <location>
        <begin position="239"/>
        <end position="244"/>
    </location>
</feature>
<dbReference type="GO" id="GO:0006310">
    <property type="term" value="P:DNA recombination"/>
    <property type="evidence" value="ECO:0007669"/>
    <property type="project" value="UniProtKB-UniRule"/>
</dbReference>
<dbReference type="PANTHER" id="PTHR10302">
    <property type="entry name" value="SINGLE-STRANDED DNA-BINDING PROTEIN"/>
    <property type="match status" value="1"/>
</dbReference>
<organism evidence="5">
    <name type="scientific">Pseudoalteromonas translucida KMM 520</name>
    <dbReference type="NCBI Taxonomy" id="1315283"/>
    <lineage>
        <taxon>Bacteria</taxon>
        <taxon>Pseudomonadati</taxon>
        <taxon>Pseudomonadota</taxon>
        <taxon>Gammaproteobacteria</taxon>
        <taxon>Alteromonadales</taxon>
        <taxon>Pseudoalteromonadaceae</taxon>
        <taxon>Pseudoalteromonas</taxon>
    </lineage>
</organism>
<dbReference type="NCBIfam" id="TIGR00621">
    <property type="entry name" value="ssb"/>
    <property type="match status" value="1"/>
</dbReference>
<dbReference type="Gene3D" id="2.40.50.140">
    <property type="entry name" value="Nucleic acid-binding proteins"/>
    <property type="match status" value="1"/>
</dbReference>
<feature type="compositionally biased region" description="Low complexity" evidence="4">
    <location>
        <begin position="131"/>
        <end position="217"/>
    </location>
</feature>
<dbReference type="OrthoDB" id="9809878at2"/>
<dbReference type="CDD" id="cd04496">
    <property type="entry name" value="SSB_OBF"/>
    <property type="match status" value="1"/>
</dbReference>
<keyword evidence="2" id="KW-0234">DNA repair</keyword>
<keyword evidence="2" id="KW-0235">DNA replication</keyword>
<feature type="region of interest" description="Disordered" evidence="4">
    <location>
        <begin position="110"/>
        <end position="244"/>
    </location>
</feature>
<comment type="caution">
    <text evidence="2">Lacks conserved residue(s) required for the propagation of feature annotation.</text>
</comment>
<dbReference type="RefSeq" id="WP_011329350.1">
    <property type="nucleotide sequence ID" value="NZ_CP011034.1"/>
</dbReference>
<dbReference type="GO" id="GO:0006281">
    <property type="term" value="P:DNA repair"/>
    <property type="evidence" value="ECO:0007669"/>
    <property type="project" value="UniProtKB-UniRule"/>
</dbReference>
<dbReference type="GO" id="GO:0009295">
    <property type="term" value="C:nucleoid"/>
    <property type="evidence" value="ECO:0007669"/>
    <property type="project" value="TreeGrafter"/>
</dbReference>
<dbReference type="FunFam" id="2.40.50.140:FF:000646">
    <property type="entry name" value="Single-stranded DNA-binding protein"/>
    <property type="match status" value="1"/>
</dbReference>
<dbReference type="EMBL" id="CP011034">
    <property type="protein sequence ID" value="ALS34240.1"/>
    <property type="molecule type" value="Genomic_DNA"/>
</dbReference>
<dbReference type="GeneID" id="300942972"/>
<accession>A0A0U2VID4</accession>
<dbReference type="HAMAP" id="MF_00984">
    <property type="entry name" value="SSB"/>
    <property type="match status" value="1"/>
</dbReference>
<evidence type="ECO:0000313" key="5">
    <source>
        <dbReference type="EMBL" id="ALS34240.1"/>
    </source>
</evidence>
<evidence type="ECO:0000256" key="1">
    <source>
        <dbReference type="ARBA" id="ARBA00023125"/>
    </source>
</evidence>
<sequence>MARGVNKVILVGNLGQDPEVRYMPNGNGVANITLATSDSYKDKNTGQMVDKTEWHRVVFFGKLAEIVGEYCRKGSQIYVEGKLQTRKWTDPQGQEKYTTEIVVDGFTGQMQMLGSRGGDQQGGQQSGGYQGNQSQGGQQSGGYQNNQSQGGQQSGGYQSNQGQNNQQQGGYTPQQQSAPAAQPQSAPAPQQNNQYQQPQGGFAPQQSSAPQQQGGFAPKPQNAPQGGASNPMEPTIDFDDDIPF</sequence>
<proteinExistence type="inferred from homology"/>
<dbReference type="PANTHER" id="PTHR10302:SF27">
    <property type="entry name" value="SINGLE-STRANDED DNA-BINDING PROTEIN"/>
    <property type="match status" value="1"/>
</dbReference>
<gene>
    <name evidence="5" type="primary">ssb</name>
    <name evidence="5" type="ORF">PTRA_a3239</name>
</gene>